<sequence>MRLLGVLGGMGWSATAEYYRRLNEGVEARLGGLHSARVLIHSVDFQAVDDADESGDWDAMADILVEAARSLRAGGAEGILLAANTMHAVADRISADLDIPFFHIAEATAERVAGAHQRRVGLLATATTMGGDFYTTPFERRGIDVVLPDPADRPEVDRMIYEELVPGIIKDSSRKELRRIMQGMADRGAEGVVLAGTELGLLLEEDDCPVPLHDTTAVHVDEALTWMLAEG</sequence>
<dbReference type="InterPro" id="IPR001920">
    <property type="entry name" value="Asp/Glu_race"/>
</dbReference>
<dbReference type="PANTHER" id="PTHR21198">
    <property type="entry name" value="GLUTAMATE RACEMASE"/>
    <property type="match status" value="1"/>
</dbReference>
<reference evidence="3 4" key="1">
    <citation type="journal article" date="2009" name="Int. J. Syst. Evol. Microbiol.">
        <title>Janibacter hoylei sp. nov., Bacillus isronensis sp. nov. and Bacillus aryabhattai sp. nov., isolated from cryotubes used for collecting air from the upper atmosphere.</title>
        <authorList>
            <person name="Shivaji S."/>
            <person name="Chaturvedi P."/>
            <person name="Begum Z."/>
            <person name="Pindi P.K."/>
            <person name="Manorama R."/>
            <person name="Padmanaban D.A."/>
            <person name="Shouche Y.S."/>
            <person name="Pawar S."/>
            <person name="Vaishampayan P."/>
            <person name="Dutt C.B."/>
            <person name="Datta G.N."/>
            <person name="Manchanda R.K."/>
            <person name="Rao U.R."/>
            <person name="Bhargava P.M."/>
            <person name="Narlikar J.V."/>
        </authorList>
    </citation>
    <scope>NUCLEOTIDE SEQUENCE [LARGE SCALE GENOMIC DNA]</scope>
    <source>
        <strain evidence="3 4">PVAS-1</strain>
    </source>
</reference>
<accession>A0A444B8K0</accession>
<name>A0A444B8K0_9MICO</name>
<proteinExistence type="inferred from homology"/>
<dbReference type="Gene3D" id="3.40.50.1860">
    <property type="match status" value="2"/>
</dbReference>
<protein>
    <submittedName>
        <fullName evidence="3">Aspartate/glutamate racemase family protein</fullName>
    </submittedName>
</protein>
<evidence type="ECO:0000256" key="1">
    <source>
        <dbReference type="ARBA" id="ARBA00007847"/>
    </source>
</evidence>
<dbReference type="AlphaFoldDB" id="A0A444B8K0"/>
<dbReference type="EMBL" id="PIPF01000003">
    <property type="protein sequence ID" value="RWU84731.1"/>
    <property type="molecule type" value="Genomic_DNA"/>
</dbReference>
<comment type="caution">
    <text evidence="3">The sequence shown here is derived from an EMBL/GenBank/DDBJ whole genome shotgun (WGS) entry which is preliminary data.</text>
</comment>
<dbReference type="InterPro" id="IPR015942">
    <property type="entry name" value="Asp/Glu/hydantoin_racemase"/>
</dbReference>
<keyword evidence="4" id="KW-1185">Reference proteome</keyword>
<dbReference type="GO" id="GO:0047661">
    <property type="term" value="F:amino-acid racemase activity"/>
    <property type="evidence" value="ECO:0007669"/>
    <property type="project" value="InterPro"/>
</dbReference>
<dbReference type="RefSeq" id="WP_040880531.1">
    <property type="nucleotide sequence ID" value="NZ_ALWX01000005.1"/>
</dbReference>
<dbReference type="OrthoDB" id="9803739at2"/>
<evidence type="ECO:0000313" key="3">
    <source>
        <dbReference type="EMBL" id="RWU84731.1"/>
    </source>
</evidence>
<evidence type="ECO:0000313" key="4">
    <source>
        <dbReference type="Proteomes" id="UP000288711"/>
    </source>
</evidence>
<dbReference type="Pfam" id="PF01177">
    <property type="entry name" value="Asp_Glu_race"/>
    <property type="match status" value="1"/>
</dbReference>
<dbReference type="Proteomes" id="UP000288711">
    <property type="component" value="Unassembled WGS sequence"/>
</dbReference>
<comment type="similarity">
    <text evidence="1">Belongs to the aspartate/glutamate racemases family.</text>
</comment>
<gene>
    <name evidence="3" type="ORF">CWN80_03920</name>
</gene>
<keyword evidence="2" id="KW-0413">Isomerase</keyword>
<organism evidence="3 4">
    <name type="scientific">Janibacter hoylei PVAS-1</name>
    <dbReference type="NCBI Taxonomy" id="1210046"/>
    <lineage>
        <taxon>Bacteria</taxon>
        <taxon>Bacillati</taxon>
        <taxon>Actinomycetota</taxon>
        <taxon>Actinomycetes</taxon>
        <taxon>Micrococcales</taxon>
        <taxon>Intrasporangiaceae</taxon>
        <taxon>Janibacter</taxon>
    </lineage>
</organism>
<dbReference type="SUPFAM" id="SSF53681">
    <property type="entry name" value="Aspartate/glutamate racemase"/>
    <property type="match status" value="2"/>
</dbReference>
<dbReference type="InterPro" id="IPR004380">
    <property type="entry name" value="Asp_race"/>
</dbReference>
<dbReference type="PANTHER" id="PTHR21198:SF7">
    <property type="entry name" value="ASPARTATE-GLUTAMATE RACEMASE FAMILY"/>
    <property type="match status" value="1"/>
</dbReference>
<evidence type="ECO:0000256" key="2">
    <source>
        <dbReference type="ARBA" id="ARBA00023235"/>
    </source>
</evidence>
<dbReference type="NCBIfam" id="TIGR00035">
    <property type="entry name" value="asp_race"/>
    <property type="match status" value="1"/>
</dbReference>